<dbReference type="PANTHER" id="PTHR24113">
    <property type="entry name" value="RAN GTPASE-ACTIVATING PROTEIN 1"/>
    <property type="match status" value="1"/>
</dbReference>
<dbReference type="GO" id="GO:0005829">
    <property type="term" value="C:cytosol"/>
    <property type="evidence" value="ECO:0007669"/>
    <property type="project" value="TreeGrafter"/>
</dbReference>
<dbReference type="Pfam" id="PF13516">
    <property type="entry name" value="LRR_6"/>
    <property type="match status" value="4"/>
</dbReference>
<dbReference type="SMART" id="SM00367">
    <property type="entry name" value="LRR_CC"/>
    <property type="match status" value="4"/>
</dbReference>
<dbReference type="PaxDb" id="2903-EOD05047"/>
<reference evidence="4" key="2">
    <citation type="submission" date="2024-10" db="UniProtKB">
        <authorList>
            <consortium name="EnsemblProtists"/>
        </authorList>
    </citation>
    <scope>IDENTIFICATION</scope>
</reference>
<evidence type="ECO:0000256" key="3">
    <source>
        <dbReference type="ARBA" id="ARBA00022737"/>
    </source>
</evidence>
<evidence type="ECO:0000256" key="2">
    <source>
        <dbReference type="ARBA" id="ARBA00022614"/>
    </source>
</evidence>
<reference evidence="5" key="1">
    <citation type="journal article" date="2013" name="Nature">
        <title>Pan genome of the phytoplankton Emiliania underpins its global distribution.</title>
        <authorList>
            <person name="Read B.A."/>
            <person name="Kegel J."/>
            <person name="Klute M.J."/>
            <person name="Kuo A."/>
            <person name="Lefebvre S.C."/>
            <person name="Maumus F."/>
            <person name="Mayer C."/>
            <person name="Miller J."/>
            <person name="Monier A."/>
            <person name="Salamov A."/>
            <person name="Young J."/>
            <person name="Aguilar M."/>
            <person name="Claverie J.M."/>
            <person name="Frickenhaus S."/>
            <person name="Gonzalez K."/>
            <person name="Herman E.K."/>
            <person name="Lin Y.C."/>
            <person name="Napier J."/>
            <person name="Ogata H."/>
            <person name="Sarno A.F."/>
            <person name="Shmutz J."/>
            <person name="Schroeder D."/>
            <person name="de Vargas C."/>
            <person name="Verret F."/>
            <person name="von Dassow P."/>
            <person name="Valentin K."/>
            <person name="Van de Peer Y."/>
            <person name="Wheeler G."/>
            <person name="Dacks J.B."/>
            <person name="Delwiche C.F."/>
            <person name="Dyhrman S.T."/>
            <person name="Glockner G."/>
            <person name="John U."/>
            <person name="Richards T."/>
            <person name="Worden A.Z."/>
            <person name="Zhang X."/>
            <person name="Grigoriev I.V."/>
            <person name="Allen A.E."/>
            <person name="Bidle K."/>
            <person name="Borodovsky M."/>
            <person name="Bowler C."/>
            <person name="Brownlee C."/>
            <person name="Cock J.M."/>
            <person name="Elias M."/>
            <person name="Gladyshev V.N."/>
            <person name="Groth M."/>
            <person name="Guda C."/>
            <person name="Hadaegh A."/>
            <person name="Iglesias-Rodriguez M.D."/>
            <person name="Jenkins J."/>
            <person name="Jones B.M."/>
            <person name="Lawson T."/>
            <person name="Leese F."/>
            <person name="Lindquist E."/>
            <person name="Lobanov A."/>
            <person name="Lomsadze A."/>
            <person name="Malik S.B."/>
            <person name="Marsh M.E."/>
            <person name="Mackinder L."/>
            <person name="Mock T."/>
            <person name="Mueller-Roeber B."/>
            <person name="Pagarete A."/>
            <person name="Parker M."/>
            <person name="Probert I."/>
            <person name="Quesneville H."/>
            <person name="Raines C."/>
            <person name="Rensing S.A."/>
            <person name="Riano-Pachon D.M."/>
            <person name="Richier S."/>
            <person name="Rokitta S."/>
            <person name="Shiraiwa Y."/>
            <person name="Soanes D.M."/>
            <person name="van der Giezen M."/>
            <person name="Wahlund T.M."/>
            <person name="Williams B."/>
            <person name="Wilson W."/>
            <person name="Wolfe G."/>
            <person name="Wurch L.L."/>
        </authorList>
    </citation>
    <scope>NUCLEOTIDE SEQUENCE</scope>
</reference>
<name>A0A0D3I1B2_EMIH1</name>
<dbReference type="EnsemblProtists" id="EOD05047">
    <property type="protein sequence ID" value="EOD05047"/>
    <property type="gene ID" value="EMIHUDRAFT_250346"/>
</dbReference>
<evidence type="ECO:0000256" key="1">
    <source>
        <dbReference type="ARBA" id="ARBA00022468"/>
    </source>
</evidence>
<dbReference type="SUPFAM" id="SSF52047">
    <property type="entry name" value="RNI-like"/>
    <property type="match status" value="1"/>
</dbReference>
<dbReference type="AlphaFoldDB" id="A0A0D3I1B2"/>
<dbReference type="GeneID" id="17251196"/>
<organism evidence="4 5">
    <name type="scientific">Emiliania huxleyi (strain CCMP1516)</name>
    <dbReference type="NCBI Taxonomy" id="280463"/>
    <lineage>
        <taxon>Eukaryota</taxon>
        <taxon>Haptista</taxon>
        <taxon>Haptophyta</taxon>
        <taxon>Prymnesiophyceae</taxon>
        <taxon>Isochrysidales</taxon>
        <taxon>Noelaerhabdaceae</taxon>
        <taxon>Emiliania</taxon>
    </lineage>
</organism>
<keyword evidence="3" id="KW-0677">Repeat</keyword>
<dbReference type="InterPro" id="IPR001611">
    <property type="entry name" value="Leu-rich_rpt"/>
</dbReference>
<dbReference type="eggNOG" id="KOG4308">
    <property type="taxonomic scope" value="Eukaryota"/>
</dbReference>
<dbReference type="Gene3D" id="3.80.10.10">
    <property type="entry name" value="Ribonuclease Inhibitor"/>
    <property type="match status" value="1"/>
</dbReference>
<keyword evidence="5" id="KW-1185">Reference proteome</keyword>
<dbReference type="GO" id="GO:0005096">
    <property type="term" value="F:GTPase activator activity"/>
    <property type="evidence" value="ECO:0007669"/>
    <property type="project" value="UniProtKB-KW"/>
</dbReference>
<dbReference type="PANTHER" id="PTHR24113:SF12">
    <property type="entry name" value="RAN GTPASE-ACTIVATING PROTEIN 1"/>
    <property type="match status" value="1"/>
</dbReference>
<dbReference type="InterPro" id="IPR006553">
    <property type="entry name" value="Leu-rich_rpt_Cys-con_subtyp"/>
</dbReference>
<evidence type="ECO:0000313" key="5">
    <source>
        <dbReference type="Proteomes" id="UP000013827"/>
    </source>
</evidence>
<dbReference type="SMART" id="SM00368">
    <property type="entry name" value="LRR_RI"/>
    <property type="match status" value="5"/>
</dbReference>
<protein>
    <submittedName>
        <fullName evidence="4">Uncharacterized protein</fullName>
    </submittedName>
</protein>
<dbReference type="Proteomes" id="UP000013827">
    <property type="component" value="Unassembled WGS sequence"/>
</dbReference>
<dbReference type="GO" id="GO:0006913">
    <property type="term" value="P:nucleocytoplasmic transport"/>
    <property type="evidence" value="ECO:0007669"/>
    <property type="project" value="TreeGrafter"/>
</dbReference>
<dbReference type="InterPro" id="IPR032675">
    <property type="entry name" value="LRR_dom_sf"/>
</dbReference>
<dbReference type="GO" id="GO:0005634">
    <property type="term" value="C:nucleus"/>
    <property type="evidence" value="ECO:0007669"/>
    <property type="project" value="TreeGrafter"/>
</dbReference>
<keyword evidence="1" id="KW-0343">GTPase activation</keyword>
<keyword evidence="2" id="KW-0433">Leucine-rich repeat</keyword>
<dbReference type="GO" id="GO:0048471">
    <property type="term" value="C:perinuclear region of cytoplasm"/>
    <property type="evidence" value="ECO:0007669"/>
    <property type="project" value="TreeGrafter"/>
</dbReference>
<dbReference type="OMA" id="VGPPCHE"/>
<proteinExistence type="predicted"/>
<evidence type="ECO:0000313" key="4">
    <source>
        <dbReference type="EnsemblProtists" id="EOD05047"/>
    </source>
</evidence>
<dbReference type="GO" id="GO:0031267">
    <property type="term" value="F:small GTPase binding"/>
    <property type="evidence" value="ECO:0007669"/>
    <property type="project" value="TreeGrafter"/>
</dbReference>
<dbReference type="InterPro" id="IPR027038">
    <property type="entry name" value="RanGap"/>
</dbReference>
<dbReference type="KEGG" id="ehx:EMIHUDRAFT_250346"/>
<dbReference type="HOGENOM" id="CLU_523227_0_0_1"/>
<dbReference type="RefSeq" id="XP_005757476.1">
    <property type="nucleotide sequence ID" value="XM_005757419.1"/>
</dbReference>
<sequence>MPMEKNSFSKKLPKEAFLSLKDLIEAGCPHSGLSILALSYPWLTPEHPDPDGANLCRVAKALEALINDEDEEILRFGVFWDYLSLHQHPDPANGIMRTEAENALFKKGLGYLGTLYSHQHTTVLRLTSFPEGHRKEDQREGANVAEYFDRGWCFTENALSSLSKGSGKSLDLGKMTGGAIEHGSWGILEGGTRLALVTECVTGGGRRPPLLPSRFAAELETKSFTNGKDDKPLVKGLYEGAFKEQFGNATELRYMRLGWGEEEAAQVAEVIASGATPLLEELDLAGNQIGDDGLKALAAALGREGSAPRLQELDLTSNQIGDDGLMSLAAALSNDGVVPRLANLILDGNRFGNEGLKALVSALSRESGASQLQRLEFCSNEIGDEGLKALAAAFGGKGCIPRLTELDLRDNQIGVEGFKALASALRQEGAFPSLKARAFQPHHFSVRARHLPFSPSWRVSQILYVDHKPWKLWFVCKRRGIILWRDGGLFAKATAKAGEWAEDAINRIGKARRVCRLVGSC</sequence>
<accession>A0A0D3I1B2</accession>